<protein>
    <recommendedName>
        <fullName evidence="9">Protein kinase domain-containing protein</fullName>
    </recommendedName>
</protein>
<evidence type="ECO:0000256" key="2">
    <source>
        <dbReference type="ARBA" id="ARBA00022527"/>
    </source>
</evidence>
<dbReference type="PANTHER" id="PTHR24346:SF82">
    <property type="entry name" value="KP78A-RELATED"/>
    <property type="match status" value="1"/>
</dbReference>
<dbReference type="Gene3D" id="1.10.510.10">
    <property type="entry name" value="Transferase(Phosphotransferase) domain 1"/>
    <property type="match status" value="1"/>
</dbReference>
<feature type="domain" description="Protein kinase" evidence="9">
    <location>
        <begin position="126"/>
        <end position="331"/>
    </location>
</feature>
<evidence type="ECO:0000256" key="7">
    <source>
        <dbReference type="PROSITE-ProRule" id="PRU10141"/>
    </source>
</evidence>
<evidence type="ECO:0000256" key="4">
    <source>
        <dbReference type="ARBA" id="ARBA00022741"/>
    </source>
</evidence>
<dbReference type="OrthoDB" id="4062651at2759"/>
<keyword evidence="5" id="KW-0418">Kinase</keyword>
<dbReference type="Gene3D" id="3.30.200.20">
    <property type="entry name" value="Phosphorylase Kinase, domain 1"/>
    <property type="match status" value="1"/>
</dbReference>
<feature type="binding site" evidence="7">
    <location>
        <position position="153"/>
    </location>
    <ligand>
        <name>ATP</name>
        <dbReference type="ChEBI" id="CHEBI:30616"/>
    </ligand>
</feature>
<dbReference type="OMA" id="ERERWCT"/>
<reference evidence="10" key="1">
    <citation type="submission" date="2016-04" db="EMBL/GenBank/DDBJ databases">
        <authorList>
            <person name="Evans L.H."/>
            <person name="Alamgir A."/>
            <person name="Owens N."/>
            <person name="Weber N.D."/>
            <person name="Virtaneva K."/>
            <person name="Barbian K."/>
            <person name="Babar A."/>
            <person name="Rosenke K."/>
        </authorList>
    </citation>
    <scope>NUCLEOTIDE SEQUENCE [LARGE SCALE GENOMIC DNA]</scope>
    <source>
        <strain evidence="10">CBS 101.48</strain>
    </source>
</reference>
<name>A0A163J598_ABSGL</name>
<accession>A0A163J598</accession>
<dbReference type="AlphaFoldDB" id="A0A163J598"/>
<dbReference type="SUPFAM" id="SSF56112">
    <property type="entry name" value="Protein kinase-like (PK-like)"/>
    <property type="match status" value="1"/>
</dbReference>
<dbReference type="InterPro" id="IPR000719">
    <property type="entry name" value="Prot_kinase_dom"/>
</dbReference>
<dbReference type="Proteomes" id="UP000078561">
    <property type="component" value="Unassembled WGS sequence"/>
</dbReference>
<organism evidence="10">
    <name type="scientific">Absidia glauca</name>
    <name type="common">Pin mould</name>
    <dbReference type="NCBI Taxonomy" id="4829"/>
    <lineage>
        <taxon>Eukaryota</taxon>
        <taxon>Fungi</taxon>
        <taxon>Fungi incertae sedis</taxon>
        <taxon>Mucoromycota</taxon>
        <taxon>Mucoromycotina</taxon>
        <taxon>Mucoromycetes</taxon>
        <taxon>Mucorales</taxon>
        <taxon>Cunninghamellaceae</taxon>
        <taxon>Absidia</taxon>
    </lineage>
</organism>
<dbReference type="SMART" id="SM00220">
    <property type="entry name" value="S_TKc"/>
    <property type="match status" value="1"/>
</dbReference>
<dbReference type="PROSITE" id="PS00107">
    <property type="entry name" value="PROTEIN_KINASE_ATP"/>
    <property type="match status" value="1"/>
</dbReference>
<dbReference type="GO" id="GO:0035556">
    <property type="term" value="P:intracellular signal transduction"/>
    <property type="evidence" value="ECO:0007669"/>
    <property type="project" value="TreeGrafter"/>
</dbReference>
<feature type="compositionally biased region" description="Low complexity" evidence="8">
    <location>
        <begin position="64"/>
        <end position="78"/>
    </location>
</feature>
<dbReference type="GO" id="GO:0005524">
    <property type="term" value="F:ATP binding"/>
    <property type="evidence" value="ECO:0007669"/>
    <property type="project" value="UniProtKB-UniRule"/>
</dbReference>
<dbReference type="GO" id="GO:0004674">
    <property type="term" value="F:protein serine/threonine kinase activity"/>
    <property type="evidence" value="ECO:0007669"/>
    <property type="project" value="UniProtKB-KW"/>
</dbReference>
<dbReference type="Pfam" id="PF00069">
    <property type="entry name" value="Pkinase"/>
    <property type="match status" value="1"/>
</dbReference>
<keyword evidence="6 7" id="KW-0067">ATP-binding</keyword>
<proteinExistence type="inferred from homology"/>
<dbReference type="InParanoid" id="A0A163J598"/>
<feature type="compositionally biased region" description="Low complexity" evidence="8">
    <location>
        <begin position="25"/>
        <end position="38"/>
    </location>
</feature>
<dbReference type="InterPro" id="IPR017441">
    <property type="entry name" value="Protein_kinase_ATP_BS"/>
</dbReference>
<evidence type="ECO:0000259" key="9">
    <source>
        <dbReference type="SMART" id="SM00220"/>
    </source>
</evidence>
<dbReference type="PANTHER" id="PTHR24346">
    <property type="entry name" value="MAP/MICROTUBULE AFFINITY-REGULATING KINASE"/>
    <property type="match status" value="1"/>
</dbReference>
<keyword evidence="4 7" id="KW-0547">Nucleotide-binding</keyword>
<evidence type="ECO:0000313" key="10">
    <source>
        <dbReference type="EMBL" id="SAL97244.1"/>
    </source>
</evidence>
<feature type="region of interest" description="Disordered" evidence="8">
    <location>
        <begin position="25"/>
        <end position="78"/>
    </location>
</feature>
<evidence type="ECO:0000256" key="6">
    <source>
        <dbReference type="ARBA" id="ARBA00022840"/>
    </source>
</evidence>
<evidence type="ECO:0000256" key="5">
    <source>
        <dbReference type="ARBA" id="ARBA00022777"/>
    </source>
</evidence>
<evidence type="ECO:0000313" key="11">
    <source>
        <dbReference type="Proteomes" id="UP000078561"/>
    </source>
</evidence>
<keyword evidence="3" id="KW-0808">Transferase</keyword>
<gene>
    <name evidence="10" type="primary">ABSGL_02715.1 scaffold 3684</name>
</gene>
<dbReference type="InterPro" id="IPR011009">
    <property type="entry name" value="Kinase-like_dom_sf"/>
</dbReference>
<evidence type="ECO:0000256" key="1">
    <source>
        <dbReference type="ARBA" id="ARBA00010791"/>
    </source>
</evidence>
<comment type="similarity">
    <text evidence="1">Belongs to the protein kinase superfamily. CAMK Ser/Thr protein kinase family. NIM1 subfamily.</text>
</comment>
<dbReference type="STRING" id="4829.A0A163J598"/>
<keyword evidence="2" id="KW-0723">Serine/threonine-protein kinase</keyword>
<dbReference type="EMBL" id="LT551602">
    <property type="protein sequence ID" value="SAL97244.1"/>
    <property type="molecule type" value="Genomic_DNA"/>
</dbReference>
<sequence length="358" mass="39645">MVGDEVPRSASPDCLDQCDCPGLSSSFSTDGSQDSSYSAPMDIPSAKRSTRNPLGLKMTMPNDSSPTLRQSRSSSIGSTLSRSLTHLFKKMDDTSSAQCSSPSCSITPTMPTLREKYGEYIKPTLLKKQCLVGSGATAVIRLVKQHNKILAVKEFKKRDKKESERDYHKRMGNEFCISKTVSTRPHRHIVTTFDLVRDEKDRYCTVMEYVNEHSPYDGRALDVWSAAITFFCMRDQRLPFGASFYHGQIGGKKLSSSVTAAPGSPFVVSAQAVDGGDRDYGKYVKQRKMGVDQCDCLAGFSDLERECMAGMLDPDPVSRWTVDQVLASPWMASVTVCDDHGLLPNGWRHTHTSPHKKS</sequence>
<keyword evidence="11" id="KW-1185">Reference proteome</keyword>
<evidence type="ECO:0000256" key="8">
    <source>
        <dbReference type="SAM" id="MobiDB-lite"/>
    </source>
</evidence>
<evidence type="ECO:0000256" key="3">
    <source>
        <dbReference type="ARBA" id="ARBA00022679"/>
    </source>
</evidence>
<dbReference type="GO" id="GO:0005737">
    <property type="term" value="C:cytoplasm"/>
    <property type="evidence" value="ECO:0007669"/>
    <property type="project" value="TreeGrafter"/>
</dbReference>